<evidence type="ECO:0000256" key="3">
    <source>
        <dbReference type="SAM" id="SignalP"/>
    </source>
</evidence>
<dbReference type="AlphaFoldDB" id="A0A9D9HJC7"/>
<keyword evidence="2" id="KW-0472">Membrane</keyword>
<name>A0A9D9HJC7_9BACT</name>
<keyword evidence="3" id="KW-0732">Signal</keyword>
<organism evidence="4 5">
    <name type="scientific">Candidatus Cryptobacteroides intestinigallinarum</name>
    <dbReference type="NCBI Taxonomy" id="2840767"/>
    <lineage>
        <taxon>Bacteria</taxon>
        <taxon>Pseudomonadati</taxon>
        <taxon>Bacteroidota</taxon>
        <taxon>Bacteroidia</taxon>
        <taxon>Bacteroidales</taxon>
        <taxon>Candidatus Cryptobacteroides</taxon>
    </lineage>
</organism>
<feature type="signal peptide" evidence="3">
    <location>
        <begin position="1"/>
        <end position="20"/>
    </location>
</feature>
<feature type="chain" id="PRO_5039600806" description="DUF3592 domain-containing protein" evidence="3">
    <location>
        <begin position="21"/>
        <end position="266"/>
    </location>
</feature>
<feature type="compositionally biased region" description="Acidic residues" evidence="1">
    <location>
        <begin position="79"/>
        <end position="89"/>
    </location>
</feature>
<sequence>MLMFFSCTIFFFSSAYTVSAQDKIITKDAQTINGTVVEVNPYDIKYKRTDNPEGPTFVLKKSEIATIIYGNGSIEVFNEDEPEQPEEQDFSSRRRYSNEPGKGIKIGDPYDGGCWFDPENPQPFNVIGDEWAYGDRNVDYSTIYQILRLEAPDLSSQLMSNIRLGRAGVALFSAGTGIACMGLLFMIADSEYLEELFWAGYGMLMSGTILAVPVGVTMWSVGYKRRDRAVKDYNTRVDRMHGYSSVPEHEFKLIQSRYGVGIAFTF</sequence>
<feature type="transmembrane region" description="Helical" evidence="2">
    <location>
        <begin position="198"/>
        <end position="221"/>
    </location>
</feature>
<comment type="caution">
    <text evidence="4">The sequence shown here is derived from an EMBL/GenBank/DDBJ whole genome shotgun (WGS) entry which is preliminary data.</text>
</comment>
<evidence type="ECO:0000313" key="4">
    <source>
        <dbReference type="EMBL" id="MBO8454919.1"/>
    </source>
</evidence>
<evidence type="ECO:0000256" key="1">
    <source>
        <dbReference type="SAM" id="MobiDB-lite"/>
    </source>
</evidence>
<reference evidence="4" key="1">
    <citation type="submission" date="2020-10" db="EMBL/GenBank/DDBJ databases">
        <authorList>
            <person name="Gilroy R."/>
        </authorList>
    </citation>
    <scope>NUCLEOTIDE SEQUENCE</scope>
    <source>
        <strain evidence="4">B1-3475</strain>
    </source>
</reference>
<keyword evidence="2" id="KW-1133">Transmembrane helix</keyword>
<keyword evidence="2" id="KW-0812">Transmembrane</keyword>
<dbReference type="EMBL" id="JADIMK010000008">
    <property type="protein sequence ID" value="MBO8454919.1"/>
    <property type="molecule type" value="Genomic_DNA"/>
</dbReference>
<evidence type="ECO:0000256" key="2">
    <source>
        <dbReference type="SAM" id="Phobius"/>
    </source>
</evidence>
<evidence type="ECO:0008006" key="6">
    <source>
        <dbReference type="Google" id="ProtNLM"/>
    </source>
</evidence>
<feature type="transmembrane region" description="Helical" evidence="2">
    <location>
        <begin position="164"/>
        <end position="186"/>
    </location>
</feature>
<reference evidence="4" key="2">
    <citation type="journal article" date="2021" name="PeerJ">
        <title>Extensive microbial diversity within the chicken gut microbiome revealed by metagenomics and culture.</title>
        <authorList>
            <person name="Gilroy R."/>
            <person name="Ravi A."/>
            <person name="Getino M."/>
            <person name="Pursley I."/>
            <person name="Horton D.L."/>
            <person name="Alikhan N.F."/>
            <person name="Baker D."/>
            <person name="Gharbi K."/>
            <person name="Hall N."/>
            <person name="Watson M."/>
            <person name="Adriaenssens E.M."/>
            <person name="Foster-Nyarko E."/>
            <person name="Jarju S."/>
            <person name="Secka A."/>
            <person name="Antonio M."/>
            <person name="Oren A."/>
            <person name="Chaudhuri R.R."/>
            <person name="La Ragione R."/>
            <person name="Hildebrand F."/>
            <person name="Pallen M.J."/>
        </authorList>
    </citation>
    <scope>NUCLEOTIDE SEQUENCE</scope>
    <source>
        <strain evidence="4">B1-3475</strain>
    </source>
</reference>
<protein>
    <recommendedName>
        <fullName evidence="6">DUF3592 domain-containing protein</fullName>
    </recommendedName>
</protein>
<evidence type="ECO:0000313" key="5">
    <source>
        <dbReference type="Proteomes" id="UP000823617"/>
    </source>
</evidence>
<dbReference type="Proteomes" id="UP000823617">
    <property type="component" value="Unassembled WGS sequence"/>
</dbReference>
<accession>A0A9D9HJC7</accession>
<gene>
    <name evidence="4" type="ORF">IAC08_00755</name>
</gene>
<proteinExistence type="predicted"/>
<feature type="region of interest" description="Disordered" evidence="1">
    <location>
        <begin position="79"/>
        <end position="104"/>
    </location>
</feature>